<sequence>MSGQHAGRHERIRHEPPGPGPLRARAPRARARIPRSAAARRAPRRLAPASAAKPPASRRRPRSRPAALLAAVAVAAALVGGGAGAVVEGAYGGGSDGGGGSSATSAAQTSANGGTVGTVAKTVSQSVVEINATSAEGEATGSGVVITEDGEILTNNHVVAGAEKVQVTFENGKTATADVVGTEPDLDLALIKVDGAGGLTPAVLGDSDKVGVGDEVVAFGSPEGLTGTVTSGIISAKDREVKVQREDGDSGRQGGGDGRWPFEFGGGQYNGDVGTDTTTYKALQTDASLNPGNSGGPLVNMAGEVIGINSAMYGNGGDGAAASDSGSAGLGFAIPVNDAKRVLDDLRAGND</sequence>
<dbReference type="PRINTS" id="PR00834">
    <property type="entry name" value="PROTEASES2C"/>
</dbReference>
<dbReference type="Gene3D" id="2.40.10.10">
    <property type="entry name" value="Trypsin-like serine proteases"/>
    <property type="match status" value="2"/>
</dbReference>
<dbReference type="PANTHER" id="PTHR22939:SF129">
    <property type="entry name" value="SERINE PROTEASE HTRA2, MITOCHONDRIAL"/>
    <property type="match status" value="1"/>
</dbReference>
<dbReference type="InterPro" id="IPR009003">
    <property type="entry name" value="Peptidase_S1_PA"/>
</dbReference>
<dbReference type="EMBL" id="CP031320">
    <property type="protein sequence ID" value="AXK34487.1"/>
    <property type="molecule type" value="Genomic_DNA"/>
</dbReference>
<proteinExistence type="predicted"/>
<name>A0A345XS71_9ACTN</name>
<evidence type="ECO:0000313" key="3">
    <source>
        <dbReference type="EMBL" id="AXK34487.1"/>
    </source>
</evidence>
<evidence type="ECO:0000313" key="4">
    <source>
        <dbReference type="Proteomes" id="UP000254425"/>
    </source>
</evidence>
<accession>A0A345XS71</accession>
<dbReference type="KEGG" id="sarm:DVA86_19400"/>
<reference evidence="3 4" key="1">
    <citation type="submission" date="2018-07" db="EMBL/GenBank/DDBJ databases">
        <title>Draft genome of the type strain Streptomyces armeniacus ATCC 15676.</title>
        <authorList>
            <person name="Labana P."/>
            <person name="Gosse J.T."/>
            <person name="Boddy C.N."/>
        </authorList>
    </citation>
    <scope>NUCLEOTIDE SEQUENCE [LARGE SCALE GENOMIC DNA]</scope>
    <source>
        <strain evidence="3 4">ATCC 15676</strain>
    </source>
</reference>
<dbReference type="GO" id="GO:0004252">
    <property type="term" value="F:serine-type endopeptidase activity"/>
    <property type="evidence" value="ECO:0007669"/>
    <property type="project" value="InterPro"/>
</dbReference>
<gene>
    <name evidence="3" type="ORF">DVA86_19400</name>
</gene>
<feature type="transmembrane region" description="Helical" evidence="2">
    <location>
        <begin position="66"/>
        <end position="87"/>
    </location>
</feature>
<organism evidence="3 4">
    <name type="scientific">Streptomyces armeniacus</name>
    <dbReference type="NCBI Taxonomy" id="83291"/>
    <lineage>
        <taxon>Bacteria</taxon>
        <taxon>Bacillati</taxon>
        <taxon>Actinomycetota</taxon>
        <taxon>Actinomycetes</taxon>
        <taxon>Kitasatosporales</taxon>
        <taxon>Streptomycetaceae</taxon>
        <taxon>Streptomyces</taxon>
    </lineage>
</organism>
<dbReference type="InterPro" id="IPR001940">
    <property type="entry name" value="Peptidase_S1C"/>
</dbReference>
<feature type="region of interest" description="Disordered" evidence="1">
    <location>
        <begin position="240"/>
        <end position="261"/>
    </location>
</feature>
<keyword evidence="2" id="KW-1133">Transmembrane helix</keyword>
<feature type="compositionally biased region" description="Low complexity" evidence="1">
    <location>
        <begin position="102"/>
        <end position="113"/>
    </location>
</feature>
<evidence type="ECO:0000256" key="2">
    <source>
        <dbReference type="SAM" id="Phobius"/>
    </source>
</evidence>
<keyword evidence="3" id="KW-0645">Protease</keyword>
<dbReference type="GO" id="GO:0006508">
    <property type="term" value="P:proteolysis"/>
    <property type="evidence" value="ECO:0007669"/>
    <property type="project" value="UniProtKB-KW"/>
</dbReference>
<keyword evidence="2" id="KW-0812">Transmembrane</keyword>
<protein>
    <submittedName>
        <fullName evidence="3">Serine protease</fullName>
    </submittedName>
</protein>
<dbReference type="Pfam" id="PF13365">
    <property type="entry name" value="Trypsin_2"/>
    <property type="match status" value="1"/>
</dbReference>
<feature type="compositionally biased region" description="Low complexity" evidence="1">
    <location>
        <begin position="34"/>
        <end position="55"/>
    </location>
</feature>
<dbReference type="Proteomes" id="UP000254425">
    <property type="component" value="Chromosome"/>
</dbReference>
<keyword evidence="2" id="KW-0472">Membrane</keyword>
<dbReference type="AlphaFoldDB" id="A0A345XS71"/>
<dbReference type="PANTHER" id="PTHR22939">
    <property type="entry name" value="SERINE PROTEASE FAMILY S1C HTRA-RELATED"/>
    <property type="match status" value="1"/>
</dbReference>
<feature type="compositionally biased region" description="Gly residues" evidence="1">
    <location>
        <begin position="251"/>
        <end position="261"/>
    </location>
</feature>
<keyword evidence="3" id="KW-0378">Hydrolase</keyword>
<dbReference type="InterPro" id="IPR043504">
    <property type="entry name" value="Peptidase_S1_PA_chymotrypsin"/>
</dbReference>
<dbReference type="SUPFAM" id="SSF50494">
    <property type="entry name" value="Trypsin-like serine proteases"/>
    <property type="match status" value="1"/>
</dbReference>
<dbReference type="RefSeq" id="WP_208879944.1">
    <property type="nucleotide sequence ID" value="NZ_CP031320.1"/>
</dbReference>
<keyword evidence="4" id="KW-1185">Reference proteome</keyword>
<feature type="compositionally biased region" description="Basic and acidic residues" evidence="1">
    <location>
        <begin position="240"/>
        <end position="250"/>
    </location>
</feature>
<feature type="compositionally biased region" description="Basic and acidic residues" evidence="1">
    <location>
        <begin position="7"/>
        <end position="16"/>
    </location>
</feature>
<feature type="region of interest" description="Disordered" evidence="1">
    <location>
        <begin position="1"/>
        <end position="65"/>
    </location>
</feature>
<feature type="region of interest" description="Disordered" evidence="1">
    <location>
        <begin position="94"/>
        <end position="114"/>
    </location>
</feature>
<evidence type="ECO:0000256" key="1">
    <source>
        <dbReference type="SAM" id="MobiDB-lite"/>
    </source>
</evidence>